<dbReference type="InterPro" id="IPR008995">
    <property type="entry name" value="Mo/tungstate-bd_C_term_dom"/>
</dbReference>
<dbReference type="InterPro" id="IPR003593">
    <property type="entry name" value="AAA+_ATPase"/>
</dbReference>
<evidence type="ECO:0000256" key="1">
    <source>
        <dbReference type="ARBA" id="ARBA00022448"/>
    </source>
</evidence>
<dbReference type="EMBL" id="LAZR01035268">
    <property type="protein sequence ID" value="KKL27965.1"/>
    <property type="molecule type" value="Genomic_DNA"/>
</dbReference>
<dbReference type="PROSITE" id="PS00211">
    <property type="entry name" value="ABC_TRANSPORTER_1"/>
    <property type="match status" value="1"/>
</dbReference>
<dbReference type="FunFam" id="3.40.50.300:FF:000042">
    <property type="entry name" value="Maltose/maltodextrin ABC transporter, ATP-binding protein"/>
    <property type="match status" value="1"/>
</dbReference>
<dbReference type="Gene3D" id="2.40.50.100">
    <property type="match status" value="1"/>
</dbReference>
<evidence type="ECO:0000256" key="2">
    <source>
        <dbReference type="ARBA" id="ARBA00022475"/>
    </source>
</evidence>
<evidence type="ECO:0000313" key="8">
    <source>
        <dbReference type="EMBL" id="KKL27965.1"/>
    </source>
</evidence>
<dbReference type="GO" id="GO:0015408">
    <property type="term" value="F:ABC-type ferric iron transporter activity"/>
    <property type="evidence" value="ECO:0007669"/>
    <property type="project" value="InterPro"/>
</dbReference>
<dbReference type="SUPFAM" id="SSF50331">
    <property type="entry name" value="MOP-like"/>
    <property type="match status" value="1"/>
</dbReference>
<proteinExistence type="predicted"/>
<organism evidence="8">
    <name type="scientific">marine sediment metagenome</name>
    <dbReference type="NCBI Taxonomy" id="412755"/>
    <lineage>
        <taxon>unclassified sequences</taxon>
        <taxon>metagenomes</taxon>
        <taxon>ecological metagenomes</taxon>
    </lineage>
</organism>
<evidence type="ECO:0000259" key="7">
    <source>
        <dbReference type="PROSITE" id="PS50893"/>
    </source>
</evidence>
<dbReference type="SMART" id="SM00382">
    <property type="entry name" value="AAA"/>
    <property type="match status" value="1"/>
</dbReference>
<dbReference type="InterPro" id="IPR047641">
    <property type="entry name" value="ABC_transpr_MalK/UgpC-like"/>
</dbReference>
<dbReference type="InterPro" id="IPR027417">
    <property type="entry name" value="P-loop_NTPase"/>
</dbReference>
<dbReference type="Pfam" id="PF17912">
    <property type="entry name" value="OB_MalK"/>
    <property type="match status" value="1"/>
</dbReference>
<dbReference type="InterPro" id="IPR015853">
    <property type="entry name" value="ABC_transpr_FbpC"/>
</dbReference>
<evidence type="ECO:0000256" key="5">
    <source>
        <dbReference type="ARBA" id="ARBA00022967"/>
    </source>
</evidence>
<accession>A0A0F9C181</accession>
<dbReference type="GO" id="GO:0005524">
    <property type="term" value="F:ATP binding"/>
    <property type="evidence" value="ECO:0007669"/>
    <property type="project" value="UniProtKB-KW"/>
</dbReference>
<dbReference type="Pfam" id="PF00005">
    <property type="entry name" value="ABC_tran"/>
    <property type="match status" value="1"/>
</dbReference>
<dbReference type="GO" id="GO:0016887">
    <property type="term" value="F:ATP hydrolysis activity"/>
    <property type="evidence" value="ECO:0007669"/>
    <property type="project" value="InterPro"/>
</dbReference>
<keyword evidence="1" id="KW-0813">Transport</keyword>
<reference evidence="8" key="1">
    <citation type="journal article" date="2015" name="Nature">
        <title>Complex archaea that bridge the gap between prokaryotes and eukaryotes.</title>
        <authorList>
            <person name="Spang A."/>
            <person name="Saw J.H."/>
            <person name="Jorgensen S.L."/>
            <person name="Zaremba-Niedzwiedzka K."/>
            <person name="Martijn J."/>
            <person name="Lind A.E."/>
            <person name="van Eijk R."/>
            <person name="Schleper C."/>
            <person name="Guy L."/>
            <person name="Ettema T.J."/>
        </authorList>
    </citation>
    <scope>NUCLEOTIDE SEQUENCE</scope>
</reference>
<dbReference type="AlphaFoldDB" id="A0A0F9C181"/>
<feature type="non-terminal residue" evidence="8">
    <location>
        <position position="314"/>
    </location>
</feature>
<keyword evidence="3" id="KW-0547">Nucleotide-binding</keyword>
<protein>
    <recommendedName>
        <fullName evidence="7">ABC transporter domain-containing protein</fullName>
    </recommendedName>
</protein>
<comment type="caution">
    <text evidence="8">The sequence shown here is derived from an EMBL/GenBank/DDBJ whole genome shotgun (WGS) entry which is preliminary data.</text>
</comment>
<sequence>MSIRLEIEKLTKTFEKEAAIEDLSFNVEPGELFALLGPSGAGKSTTLNCIAGLVEPDRGEIRADGESVMETKPQFRDFSMVFESYALYPHLTVAENMAFPLKAPIRSGEMSAEEKIKRVQETAQMLEIPELINRFPKELSGGQKQRVGLGRALVRRPRMFLMDEPIAHLDAKLRHHMRGELKKLVKRLGITTILATPDYNEVVAMADRALILNQGHMEQLGTPVELYNHPYNEVVAKSIGDPPINLLDCEIKKTGDDILLIGNGFSIQCDPELRLVLDKNHVSKELVFGIRPQELIIEKDADKGLIKGEVYVFE</sequence>
<name>A0A0F9C181_9ZZZZ</name>
<feature type="domain" description="ABC transporter" evidence="7">
    <location>
        <begin position="5"/>
        <end position="239"/>
    </location>
</feature>
<dbReference type="SUPFAM" id="SSF52540">
    <property type="entry name" value="P-loop containing nucleoside triphosphate hydrolases"/>
    <property type="match status" value="1"/>
</dbReference>
<dbReference type="Gene3D" id="3.40.50.300">
    <property type="entry name" value="P-loop containing nucleotide triphosphate hydrolases"/>
    <property type="match status" value="1"/>
</dbReference>
<keyword evidence="2" id="KW-1003">Cell membrane</keyword>
<evidence type="ECO:0000256" key="4">
    <source>
        <dbReference type="ARBA" id="ARBA00022840"/>
    </source>
</evidence>
<dbReference type="PANTHER" id="PTHR43875:SF15">
    <property type="entry name" value="TREHALOSE IMPORT ATP-BINDING PROTEIN SUGC"/>
    <property type="match status" value="1"/>
</dbReference>
<gene>
    <name evidence="8" type="ORF">LCGC14_2379870</name>
</gene>
<dbReference type="InterPro" id="IPR040582">
    <property type="entry name" value="OB_MalK-like"/>
</dbReference>
<keyword evidence="5" id="KW-1278">Translocase</keyword>
<dbReference type="Gene3D" id="2.40.50.140">
    <property type="entry name" value="Nucleic acid-binding proteins"/>
    <property type="match status" value="1"/>
</dbReference>
<evidence type="ECO:0000256" key="6">
    <source>
        <dbReference type="ARBA" id="ARBA00023136"/>
    </source>
</evidence>
<dbReference type="GO" id="GO:0055052">
    <property type="term" value="C:ATP-binding cassette (ABC) transporter complex, substrate-binding subunit-containing"/>
    <property type="evidence" value="ECO:0007669"/>
    <property type="project" value="TreeGrafter"/>
</dbReference>
<keyword evidence="4" id="KW-0067">ATP-binding</keyword>
<keyword evidence="6" id="KW-0472">Membrane</keyword>
<dbReference type="PROSITE" id="PS50893">
    <property type="entry name" value="ABC_TRANSPORTER_2"/>
    <property type="match status" value="1"/>
</dbReference>
<dbReference type="InterPro" id="IPR017871">
    <property type="entry name" value="ABC_transporter-like_CS"/>
</dbReference>
<dbReference type="PANTHER" id="PTHR43875">
    <property type="entry name" value="MALTODEXTRIN IMPORT ATP-BINDING PROTEIN MSMX"/>
    <property type="match status" value="1"/>
</dbReference>
<dbReference type="InterPro" id="IPR003439">
    <property type="entry name" value="ABC_transporter-like_ATP-bd"/>
</dbReference>
<dbReference type="InterPro" id="IPR012340">
    <property type="entry name" value="NA-bd_OB-fold"/>
</dbReference>
<dbReference type="CDD" id="cd03259">
    <property type="entry name" value="ABC_Carb_Solutes_like"/>
    <property type="match status" value="1"/>
</dbReference>
<evidence type="ECO:0000256" key="3">
    <source>
        <dbReference type="ARBA" id="ARBA00022741"/>
    </source>
</evidence>